<dbReference type="PROSITE" id="PS50110">
    <property type="entry name" value="RESPONSE_REGULATORY"/>
    <property type="match status" value="1"/>
</dbReference>
<dbReference type="KEGG" id="fls:GLV81_14060"/>
<dbReference type="Proteomes" id="UP000426027">
    <property type="component" value="Chromosome"/>
</dbReference>
<gene>
    <name evidence="6" type="ORF">GLV81_14060</name>
</gene>
<dbReference type="CDD" id="cd17535">
    <property type="entry name" value="REC_NarL-like"/>
    <property type="match status" value="1"/>
</dbReference>
<dbReference type="InterPro" id="IPR039420">
    <property type="entry name" value="WalR-like"/>
</dbReference>
<name>A0A6I6GN10_9BACT</name>
<proteinExistence type="predicted"/>
<dbReference type="InterPro" id="IPR001789">
    <property type="entry name" value="Sig_transdc_resp-reg_receiver"/>
</dbReference>
<sequence length="213" mass="23295">MTNTPKTICIVEDKDDLREALSMMIRLTDGYQMTGAFKNAEDAIHHIPDIHPAAVLMDINLPDASGIQCVVTLKSKFPDILFLMCTAYEDNDKIFSSLKAGASGYILKTDGPAKIVEALDELFAGGSPMSSSIARKVVASFSGLPAGNHLVQRLSDREEAVLHCLAKGLMNKEVADSLQISQGTVKKHIQHIYEKLHVNTRVEAVNLYLGRTK</sequence>
<evidence type="ECO:0000256" key="2">
    <source>
        <dbReference type="ARBA" id="ARBA00023125"/>
    </source>
</evidence>
<protein>
    <submittedName>
        <fullName evidence="6">Response regulator</fullName>
    </submittedName>
</protein>
<keyword evidence="2" id="KW-0238">DNA-binding</keyword>
<evidence type="ECO:0000259" key="4">
    <source>
        <dbReference type="PROSITE" id="PS50043"/>
    </source>
</evidence>
<dbReference type="CDD" id="cd06170">
    <property type="entry name" value="LuxR_C_like"/>
    <property type="match status" value="1"/>
</dbReference>
<dbReference type="PRINTS" id="PR00038">
    <property type="entry name" value="HTHLUXR"/>
</dbReference>
<accession>A0A6I6GN10</accession>
<dbReference type="InterPro" id="IPR016032">
    <property type="entry name" value="Sig_transdc_resp-reg_C-effctor"/>
</dbReference>
<dbReference type="Pfam" id="PF00196">
    <property type="entry name" value="GerE"/>
    <property type="match status" value="1"/>
</dbReference>
<keyword evidence="1 3" id="KW-0597">Phosphoprotein</keyword>
<feature type="domain" description="Response regulatory" evidence="5">
    <location>
        <begin position="7"/>
        <end position="123"/>
    </location>
</feature>
<dbReference type="Pfam" id="PF00072">
    <property type="entry name" value="Response_reg"/>
    <property type="match status" value="1"/>
</dbReference>
<feature type="domain" description="HTH luxR-type" evidence="4">
    <location>
        <begin position="147"/>
        <end position="212"/>
    </location>
</feature>
<evidence type="ECO:0000259" key="5">
    <source>
        <dbReference type="PROSITE" id="PS50110"/>
    </source>
</evidence>
<keyword evidence="7" id="KW-1185">Reference proteome</keyword>
<dbReference type="SMART" id="SM00448">
    <property type="entry name" value="REC"/>
    <property type="match status" value="1"/>
</dbReference>
<dbReference type="PANTHER" id="PTHR43214:SF43">
    <property type="entry name" value="TWO-COMPONENT RESPONSE REGULATOR"/>
    <property type="match status" value="1"/>
</dbReference>
<dbReference type="InterPro" id="IPR000792">
    <property type="entry name" value="Tscrpt_reg_LuxR_C"/>
</dbReference>
<dbReference type="RefSeq" id="WP_157479431.1">
    <property type="nucleotide sequence ID" value="NZ_CP046566.1"/>
</dbReference>
<evidence type="ECO:0000313" key="6">
    <source>
        <dbReference type="EMBL" id="QGW29078.1"/>
    </source>
</evidence>
<dbReference type="InterPro" id="IPR011006">
    <property type="entry name" value="CheY-like_superfamily"/>
</dbReference>
<dbReference type="GO" id="GO:0000160">
    <property type="term" value="P:phosphorelay signal transduction system"/>
    <property type="evidence" value="ECO:0007669"/>
    <property type="project" value="InterPro"/>
</dbReference>
<dbReference type="PANTHER" id="PTHR43214">
    <property type="entry name" value="TWO-COMPONENT RESPONSE REGULATOR"/>
    <property type="match status" value="1"/>
</dbReference>
<evidence type="ECO:0000256" key="1">
    <source>
        <dbReference type="ARBA" id="ARBA00022553"/>
    </source>
</evidence>
<dbReference type="InterPro" id="IPR058245">
    <property type="entry name" value="NreC/VraR/RcsB-like_REC"/>
</dbReference>
<feature type="modified residue" description="4-aspartylphosphate" evidence="3">
    <location>
        <position position="58"/>
    </location>
</feature>
<evidence type="ECO:0000313" key="7">
    <source>
        <dbReference type="Proteomes" id="UP000426027"/>
    </source>
</evidence>
<evidence type="ECO:0000256" key="3">
    <source>
        <dbReference type="PROSITE-ProRule" id="PRU00169"/>
    </source>
</evidence>
<dbReference type="SUPFAM" id="SSF52172">
    <property type="entry name" value="CheY-like"/>
    <property type="match status" value="1"/>
</dbReference>
<dbReference type="GO" id="GO:0006355">
    <property type="term" value="P:regulation of DNA-templated transcription"/>
    <property type="evidence" value="ECO:0007669"/>
    <property type="project" value="InterPro"/>
</dbReference>
<dbReference type="AlphaFoldDB" id="A0A6I6GN10"/>
<dbReference type="Gene3D" id="3.40.50.2300">
    <property type="match status" value="1"/>
</dbReference>
<dbReference type="SMART" id="SM00421">
    <property type="entry name" value="HTH_LUXR"/>
    <property type="match status" value="1"/>
</dbReference>
<dbReference type="SUPFAM" id="SSF46894">
    <property type="entry name" value="C-terminal effector domain of the bipartite response regulators"/>
    <property type="match status" value="1"/>
</dbReference>
<dbReference type="EMBL" id="CP046566">
    <property type="protein sequence ID" value="QGW29078.1"/>
    <property type="molecule type" value="Genomic_DNA"/>
</dbReference>
<organism evidence="6 7">
    <name type="scientific">Phnomibacter ginsenosidimutans</name>
    <dbReference type="NCBI Taxonomy" id="2676868"/>
    <lineage>
        <taxon>Bacteria</taxon>
        <taxon>Pseudomonadati</taxon>
        <taxon>Bacteroidota</taxon>
        <taxon>Chitinophagia</taxon>
        <taxon>Chitinophagales</taxon>
        <taxon>Chitinophagaceae</taxon>
        <taxon>Phnomibacter</taxon>
    </lineage>
</organism>
<reference evidence="6 7" key="1">
    <citation type="submission" date="2019-11" db="EMBL/GenBank/DDBJ databases">
        <authorList>
            <person name="Im W.T."/>
        </authorList>
    </citation>
    <scope>NUCLEOTIDE SEQUENCE [LARGE SCALE GENOMIC DNA]</scope>
    <source>
        <strain evidence="6 7">SB-02</strain>
    </source>
</reference>
<dbReference type="GO" id="GO:0003677">
    <property type="term" value="F:DNA binding"/>
    <property type="evidence" value="ECO:0007669"/>
    <property type="project" value="UniProtKB-KW"/>
</dbReference>
<dbReference type="PROSITE" id="PS00622">
    <property type="entry name" value="HTH_LUXR_1"/>
    <property type="match status" value="1"/>
</dbReference>
<dbReference type="PROSITE" id="PS50043">
    <property type="entry name" value="HTH_LUXR_2"/>
    <property type="match status" value="1"/>
</dbReference>